<accession>A0A7W9SXF8</accession>
<dbReference type="Proteomes" id="UP000520814">
    <property type="component" value="Unassembled WGS sequence"/>
</dbReference>
<name>A0A7W9SXF8_ARMRO</name>
<organism evidence="4 5">
    <name type="scientific">Armatimonas rosea</name>
    <dbReference type="NCBI Taxonomy" id="685828"/>
    <lineage>
        <taxon>Bacteria</taxon>
        <taxon>Bacillati</taxon>
        <taxon>Armatimonadota</taxon>
        <taxon>Armatimonadia</taxon>
        <taxon>Armatimonadales</taxon>
        <taxon>Armatimonadaceae</taxon>
        <taxon>Armatimonas</taxon>
    </lineage>
</organism>
<evidence type="ECO:0000256" key="2">
    <source>
        <dbReference type="ARBA" id="ARBA00022448"/>
    </source>
</evidence>
<evidence type="ECO:0000256" key="1">
    <source>
        <dbReference type="ARBA" id="ARBA00008520"/>
    </source>
</evidence>
<dbReference type="AlphaFoldDB" id="A0A7W9SXF8"/>
<gene>
    <name evidence="4" type="ORF">HNQ39_005856</name>
</gene>
<evidence type="ECO:0000256" key="3">
    <source>
        <dbReference type="ARBA" id="ARBA00022729"/>
    </source>
</evidence>
<sequence length="409" mass="45156">MRSLALLALAAAAGCSRPATRQNLRVWSMWGGDEEEVFRKTLNAYDPQLENLPSVSDDKTIRALVAGAPPDVFTLKDPSALGALAANNALLPLDSLFAAAGLKDDDFTPGSLSQCRFRGKLYAMPYLLDCMVLLYNKRLVQTPPRTLEELEELCKRLTQRDSTGRLTRIGLRPPEALHLLGAAGGQFWDERTERVTADHPRNAAGLAWYKRLMDAQGGNEAVEAFSAGFADDMGSNNPFFKGLAAMEFSGQWNANWVYRYTPGEEIGVAPLPFPASAPELEGTAWLGGNLFCLPREGKKTAQVWEFLKWTQTRTGQLQFASTMHGVPNQRAILKEPQLRTGAPWRPLFARFLDLADSPRASHFPVLPVAALYQSELTAACDAVRYGRKSPQDALKTVQAKVARDLEKYR</sequence>
<protein>
    <submittedName>
        <fullName evidence="4">Multiple sugar transport system substrate-binding protein</fullName>
    </submittedName>
</protein>
<dbReference type="EMBL" id="JACHGW010000011">
    <property type="protein sequence ID" value="MBB6054009.1"/>
    <property type="molecule type" value="Genomic_DNA"/>
</dbReference>
<dbReference type="GO" id="GO:0015768">
    <property type="term" value="P:maltose transport"/>
    <property type="evidence" value="ECO:0007669"/>
    <property type="project" value="TreeGrafter"/>
</dbReference>
<dbReference type="SUPFAM" id="SSF53850">
    <property type="entry name" value="Periplasmic binding protein-like II"/>
    <property type="match status" value="1"/>
</dbReference>
<dbReference type="PANTHER" id="PTHR30061">
    <property type="entry name" value="MALTOSE-BINDING PERIPLASMIC PROTEIN"/>
    <property type="match status" value="1"/>
</dbReference>
<dbReference type="Gene3D" id="3.40.190.10">
    <property type="entry name" value="Periplasmic binding protein-like II"/>
    <property type="match status" value="2"/>
</dbReference>
<keyword evidence="3" id="KW-0732">Signal</keyword>
<keyword evidence="4" id="KW-0762">Sugar transport</keyword>
<dbReference type="Pfam" id="PF01547">
    <property type="entry name" value="SBP_bac_1"/>
    <property type="match status" value="1"/>
</dbReference>
<dbReference type="PANTHER" id="PTHR30061:SF50">
    <property type="entry name" value="MALTOSE_MALTODEXTRIN-BINDING PERIPLASMIC PROTEIN"/>
    <property type="match status" value="1"/>
</dbReference>
<evidence type="ECO:0000313" key="4">
    <source>
        <dbReference type="EMBL" id="MBB6054009.1"/>
    </source>
</evidence>
<comment type="similarity">
    <text evidence="1">Belongs to the bacterial solute-binding protein 1 family.</text>
</comment>
<dbReference type="PROSITE" id="PS51257">
    <property type="entry name" value="PROKAR_LIPOPROTEIN"/>
    <property type="match status" value="1"/>
</dbReference>
<keyword evidence="5" id="KW-1185">Reference proteome</keyword>
<dbReference type="InterPro" id="IPR006059">
    <property type="entry name" value="SBP"/>
</dbReference>
<dbReference type="RefSeq" id="WP_184204094.1">
    <property type="nucleotide sequence ID" value="NZ_JACHGW010000011.1"/>
</dbReference>
<proteinExistence type="inferred from homology"/>
<dbReference type="GO" id="GO:0042956">
    <property type="term" value="P:maltodextrin transmembrane transport"/>
    <property type="evidence" value="ECO:0007669"/>
    <property type="project" value="TreeGrafter"/>
</dbReference>
<keyword evidence="2" id="KW-0813">Transport</keyword>
<reference evidence="4 5" key="1">
    <citation type="submission" date="2020-08" db="EMBL/GenBank/DDBJ databases">
        <title>Genomic Encyclopedia of Type Strains, Phase IV (KMG-IV): sequencing the most valuable type-strain genomes for metagenomic binning, comparative biology and taxonomic classification.</title>
        <authorList>
            <person name="Goeker M."/>
        </authorList>
    </citation>
    <scope>NUCLEOTIDE SEQUENCE [LARGE SCALE GENOMIC DNA]</scope>
    <source>
        <strain evidence="4 5">DSM 23562</strain>
    </source>
</reference>
<comment type="caution">
    <text evidence="4">The sequence shown here is derived from an EMBL/GenBank/DDBJ whole genome shotgun (WGS) entry which is preliminary data.</text>
</comment>
<evidence type="ECO:0000313" key="5">
    <source>
        <dbReference type="Proteomes" id="UP000520814"/>
    </source>
</evidence>
<dbReference type="GO" id="GO:0055052">
    <property type="term" value="C:ATP-binding cassette (ABC) transporter complex, substrate-binding subunit-containing"/>
    <property type="evidence" value="ECO:0007669"/>
    <property type="project" value="TreeGrafter"/>
</dbReference>
<dbReference type="GO" id="GO:1901982">
    <property type="term" value="F:maltose binding"/>
    <property type="evidence" value="ECO:0007669"/>
    <property type="project" value="TreeGrafter"/>
</dbReference>